<gene>
    <name evidence="8" type="ORF">OVA965_LOCUS26090</name>
    <name evidence="9" type="ORF">TMI583_LOCUS26827</name>
</gene>
<feature type="region of interest" description="Disordered" evidence="6">
    <location>
        <begin position="391"/>
        <end position="413"/>
    </location>
</feature>
<dbReference type="PROSITE" id="PS50089">
    <property type="entry name" value="ZF_RING_2"/>
    <property type="match status" value="1"/>
</dbReference>
<evidence type="ECO:0000256" key="4">
    <source>
        <dbReference type="ARBA" id="ARBA00022833"/>
    </source>
</evidence>
<dbReference type="Gene3D" id="3.30.40.10">
    <property type="entry name" value="Zinc/RING finger domain, C3HC4 (zinc finger)"/>
    <property type="match status" value="1"/>
</dbReference>
<dbReference type="FunFam" id="1.10.1170.10:FF:000002">
    <property type="entry name" value="Baculoviral IAP repeat containing 7"/>
    <property type="match status" value="1"/>
</dbReference>
<dbReference type="CDD" id="cd00022">
    <property type="entry name" value="BIR"/>
    <property type="match status" value="2"/>
</dbReference>
<feature type="compositionally biased region" description="Polar residues" evidence="6">
    <location>
        <begin position="395"/>
        <end position="407"/>
    </location>
</feature>
<dbReference type="PANTHER" id="PTHR10044">
    <property type="entry name" value="INHIBITOR OF APOPTOSIS"/>
    <property type="match status" value="1"/>
</dbReference>
<sequence>MLQSDEGQNDFSNIKNTQLVDNKPYRKLNDNFLKSHGSMINYIQQKLTVSRPHVEAVIRAAGFIYTENNNNSVRCSECGIEISNLTKEMVPFDEHKSKSPLCPFVKKITCVDQQDGLLTDQSASPIGIKPLKLQKTETSACVVDATTQQNNNKRKQQKKEKCSSLSSFVAARGLSELETVRQVRRRTFSHWPNQIPSRNQMCKAGFFGCNVADRVICIYCNVICQQWIPHDDPIEIHKLLSPNCPYIKSLVRKTEQSNTVRIVNEIGNRQSSQTASATNTSSATDKNYILRCNEIVLTAACNISYIEIPKRFASFTAWPKDPLPSIDDLVKSGFYYTGTKTIVTCFYCNGSLQNWGEKDNPMIEHARWFPHCAYARQLCGDDLYTKIQKSKRAAQNRSSSNEQSRGFSISNINNSSNDGSTLLETNISNNRQLQIPDESTLSRLVSARLDLPISQNLLNKKVKLSVIKRCYEDQLRLKYDDFVSDCDLMMACTILQKQIDYIDGKKENIVIPNVYMKKLCENVEKERIEREKTQQIDHLSNSLQINTSQMALSSTSSVSEMASSANESCSSSCSTSSMEANSSKTNVENSKEKAQHQTSAIAHPCVLCLTDEKRLACIPCGHLATCVPCGHSLKTCPLCRRDIEAFVRVYI</sequence>
<dbReference type="EMBL" id="CAJOBA010038067">
    <property type="protein sequence ID" value="CAF4054514.1"/>
    <property type="molecule type" value="Genomic_DNA"/>
</dbReference>
<dbReference type="InterPro" id="IPR013083">
    <property type="entry name" value="Znf_RING/FYVE/PHD"/>
</dbReference>
<keyword evidence="2" id="KW-0479">Metal-binding</keyword>
<evidence type="ECO:0000313" key="8">
    <source>
        <dbReference type="EMBL" id="CAF1246911.1"/>
    </source>
</evidence>
<dbReference type="GO" id="GO:0005737">
    <property type="term" value="C:cytoplasm"/>
    <property type="evidence" value="ECO:0007669"/>
    <property type="project" value="TreeGrafter"/>
</dbReference>
<dbReference type="Gene3D" id="1.10.1170.10">
    <property type="entry name" value="Inhibitor Of Apoptosis Protein (2mihbC-IAP-1), Chain A"/>
    <property type="match status" value="3"/>
</dbReference>
<dbReference type="Pfam" id="PF00653">
    <property type="entry name" value="BIR"/>
    <property type="match status" value="3"/>
</dbReference>
<dbReference type="Pfam" id="PF13920">
    <property type="entry name" value="zf-C3HC4_3"/>
    <property type="match status" value="1"/>
</dbReference>
<evidence type="ECO:0000259" key="7">
    <source>
        <dbReference type="PROSITE" id="PS50089"/>
    </source>
</evidence>
<evidence type="ECO:0000256" key="3">
    <source>
        <dbReference type="ARBA" id="ARBA00022771"/>
    </source>
</evidence>
<evidence type="ECO:0000313" key="9">
    <source>
        <dbReference type="EMBL" id="CAF4054514.1"/>
    </source>
</evidence>
<dbReference type="PANTHER" id="PTHR10044:SF139">
    <property type="entry name" value="DEATH-ASSOCIATED INHIBITOR OF APOPTOSIS 2"/>
    <property type="match status" value="1"/>
</dbReference>
<evidence type="ECO:0000256" key="6">
    <source>
        <dbReference type="SAM" id="MobiDB-lite"/>
    </source>
</evidence>
<dbReference type="GO" id="GO:0043027">
    <property type="term" value="F:cysteine-type endopeptidase inhibitor activity involved in apoptotic process"/>
    <property type="evidence" value="ECO:0007669"/>
    <property type="project" value="TreeGrafter"/>
</dbReference>
<dbReference type="InterPro" id="IPR001841">
    <property type="entry name" value="Znf_RING"/>
</dbReference>
<feature type="domain" description="RING-type" evidence="7">
    <location>
        <begin position="605"/>
        <end position="640"/>
    </location>
</feature>
<dbReference type="AlphaFoldDB" id="A0A8S2PK30"/>
<name>A0A8S2PK30_9BILA</name>
<dbReference type="SMART" id="SM00238">
    <property type="entry name" value="BIR"/>
    <property type="match status" value="3"/>
</dbReference>
<dbReference type="GO" id="GO:0031398">
    <property type="term" value="P:positive regulation of protein ubiquitination"/>
    <property type="evidence" value="ECO:0007669"/>
    <property type="project" value="TreeGrafter"/>
</dbReference>
<dbReference type="GO" id="GO:0005634">
    <property type="term" value="C:nucleus"/>
    <property type="evidence" value="ECO:0007669"/>
    <property type="project" value="TreeGrafter"/>
</dbReference>
<dbReference type="InterPro" id="IPR001370">
    <property type="entry name" value="BIR_rpt"/>
</dbReference>
<evidence type="ECO:0000256" key="2">
    <source>
        <dbReference type="ARBA" id="ARBA00022723"/>
    </source>
</evidence>
<dbReference type="EMBL" id="CAJNOK010016517">
    <property type="protein sequence ID" value="CAF1246911.1"/>
    <property type="molecule type" value="Genomic_DNA"/>
</dbReference>
<dbReference type="GO" id="GO:0061630">
    <property type="term" value="F:ubiquitin protein ligase activity"/>
    <property type="evidence" value="ECO:0007669"/>
    <property type="project" value="TreeGrafter"/>
</dbReference>
<evidence type="ECO:0000256" key="1">
    <source>
        <dbReference type="ARBA" id="ARBA00006672"/>
    </source>
</evidence>
<dbReference type="PROSITE" id="PS50143">
    <property type="entry name" value="BIR_REPEAT_2"/>
    <property type="match status" value="3"/>
</dbReference>
<dbReference type="Proteomes" id="UP000677228">
    <property type="component" value="Unassembled WGS sequence"/>
</dbReference>
<organism evidence="9 10">
    <name type="scientific">Didymodactylos carnosus</name>
    <dbReference type="NCBI Taxonomy" id="1234261"/>
    <lineage>
        <taxon>Eukaryota</taxon>
        <taxon>Metazoa</taxon>
        <taxon>Spiralia</taxon>
        <taxon>Gnathifera</taxon>
        <taxon>Rotifera</taxon>
        <taxon>Eurotatoria</taxon>
        <taxon>Bdelloidea</taxon>
        <taxon>Philodinida</taxon>
        <taxon>Philodinidae</taxon>
        <taxon>Didymodactylos</taxon>
    </lineage>
</organism>
<dbReference type="Proteomes" id="UP000682733">
    <property type="component" value="Unassembled WGS sequence"/>
</dbReference>
<keyword evidence="4" id="KW-0862">Zinc</keyword>
<protein>
    <recommendedName>
        <fullName evidence="7">RING-type domain-containing protein</fullName>
    </recommendedName>
</protein>
<evidence type="ECO:0000313" key="10">
    <source>
        <dbReference type="Proteomes" id="UP000682733"/>
    </source>
</evidence>
<dbReference type="InterPro" id="IPR050784">
    <property type="entry name" value="IAP"/>
</dbReference>
<dbReference type="GO" id="GO:0051726">
    <property type="term" value="P:regulation of cell cycle"/>
    <property type="evidence" value="ECO:0007669"/>
    <property type="project" value="TreeGrafter"/>
</dbReference>
<proteinExistence type="inferred from homology"/>
<comment type="similarity">
    <text evidence="1">Belongs to the IAP family.</text>
</comment>
<evidence type="ECO:0000256" key="5">
    <source>
        <dbReference type="PROSITE-ProRule" id="PRU00175"/>
    </source>
</evidence>
<reference evidence="9" key="1">
    <citation type="submission" date="2021-02" db="EMBL/GenBank/DDBJ databases">
        <authorList>
            <person name="Nowell W R."/>
        </authorList>
    </citation>
    <scope>NUCLEOTIDE SEQUENCE</scope>
</reference>
<dbReference type="GO" id="GO:0008270">
    <property type="term" value="F:zinc ion binding"/>
    <property type="evidence" value="ECO:0007669"/>
    <property type="project" value="UniProtKB-KW"/>
</dbReference>
<accession>A0A8S2PK30</accession>
<keyword evidence="3 5" id="KW-0863">Zinc-finger</keyword>
<dbReference type="SUPFAM" id="SSF57924">
    <property type="entry name" value="Inhibitor of apoptosis (IAP) repeat"/>
    <property type="match status" value="3"/>
</dbReference>
<comment type="caution">
    <text evidence="9">The sequence shown here is derived from an EMBL/GenBank/DDBJ whole genome shotgun (WGS) entry which is preliminary data.</text>
</comment>
<dbReference type="GO" id="GO:0043066">
    <property type="term" value="P:negative regulation of apoptotic process"/>
    <property type="evidence" value="ECO:0007669"/>
    <property type="project" value="TreeGrafter"/>
</dbReference>